<reference evidence="3 4" key="1">
    <citation type="submission" date="2016-10" db="EMBL/GenBank/DDBJ databases">
        <authorList>
            <person name="de Groot N.N."/>
        </authorList>
    </citation>
    <scope>NUCLEOTIDE SEQUENCE [LARGE SCALE GENOMIC DNA]</scope>
    <source>
        <strain evidence="3 4">CGMCC 4.5506</strain>
    </source>
</reference>
<dbReference type="SUPFAM" id="SSF55874">
    <property type="entry name" value="ATPase domain of HSP90 chaperone/DNA topoisomerase II/histidine kinase"/>
    <property type="match status" value="1"/>
</dbReference>
<gene>
    <name evidence="3" type="ORF">SAMN05421630_104213</name>
</gene>
<accession>A0A1G6Q4R8</accession>
<keyword evidence="1" id="KW-0378">Hydrolase</keyword>
<keyword evidence="4" id="KW-1185">Reference proteome</keyword>
<feature type="compositionally biased region" description="Polar residues" evidence="2">
    <location>
        <begin position="600"/>
        <end position="613"/>
    </location>
</feature>
<dbReference type="SMART" id="SM00065">
    <property type="entry name" value="GAF"/>
    <property type="match status" value="1"/>
</dbReference>
<name>A0A1G6Q4R8_9PSEU</name>
<dbReference type="PANTHER" id="PTHR43156">
    <property type="entry name" value="STAGE II SPORULATION PROTEIN E-RELATED"/>
    <property type="match status" value="1"/>
</dbReference>
<dbReference type="InterPro" id="IPR036457">
    <property type="entry name" value="PPM-type-like_dom_sf"/>
</dbReference>
<sequence length="613" mass="65550">MSTAGPWLPGYARHMPKSVDSDDAEDRLRRIEAITDTTLGELDVEELLHQLLERVRSILRADTATVLLLDRDGRHLVATASSGIEEEVRQGFRIGVGEGFAGKIAATRQALTIDQVDSTTVINPLLWRKGIRSLAGVPLITGGELLGVLHVGAVKRVGFTDQDLHLLRLAADRVALSTHAKLTRVEKAAASALQRSLLPARLPDVPGLELAARYAPGDGGDISGDWYDVFTLPSGWLCVAIGDVVGRGLAAATVMSRLRTATRAYALESRDPSEVLTKLDRHIRTFEPDTMATIAYAMWEPTLRRMHISLAGHLSPVVAPPQGPPAPADVPVDPPVGYGSGALRRRTTIIDVPLETLVLFYTDGLVERRNRSLSEGLALLADCFSGETADELCSAVLAGLLGSERNEDDVAVLAIRARELPVLDFEIDAVPQSLAEVRAALRRWLPSAGADENEVGELLVVVGEACANAIEHAYGPVGGTVRIRLERRAPDVLVTVSDEGTWREPRGRNRGKGTELMRKLADDLRFEHTAKGTTAHIRRRLAARAEESGGPSGALPRTGSGVSASGVASQDAAPPEVTSSEPLSDATGEHGRKTLPITGSDHSPTTPESEALS</sequence>
<feature type="compositionally biased region" description="Low complexity" evidence="2">
    <location>
        <begin position="559"/>
        <end position="569"/>
    </location>
</feature>
<dbReference type="InterPro" id="IPR052016">
    <property type="entry name" value="Bact_Sigma-Reg"/>
</dbReference>
<dbReference type="InterPro" id="IPR003594">
    <property type="entry name" value="HATPase_dom"/>
</dbReference>
<dbReference type="InterPro" id="IPR036890">
    <property type="entry name" value="HATPase_C_sf"/>
</dbReference>
<dbReference type="Gene3D" id="3.60.40.10">
    <property type="entry name" value="PPM-type phosphatase domain"/>
    <property type="match status" value="1"/>
</dbReference>
<evidence type="ECO:0000256" key="2">
    <source>
        <dbReference type="SAM" id="MobiDB-lite"/>
    </source>
</evidence>
<dbReference type="AlphaFoldDB" id="A0A1G6Q4R8"/>
<dbReference type="STRING" id="530584.SAMN05421630_104213"/>
<evidence type="ECO:0000256" key="1">
    <source>
        <dbReference type="ARBA" id="ARBA00022801"/>
    </source>
</evidence>
<evidence type="ECO:0000313" key="4">
    <source>
        <dbReference type="Proteomes" id="UP000199494"/>
    </source>
</evidence>
<dbReference type="SUPFAM" id="SSF55781">
    <property type="entry name" value="GAF domain-like"/>
    <property type="match status" value="1"/>
</dbReference>
<dbReference type="GO" id="GO:0016791">
    <property type="term" value="F:phosphatase activity"/>
    <property type="evidence" value="ECO:0007669"/>
    <property type="project" value="TreeGrafter"/>
</dbReference>
<organism evidence="3 4">
    <name type="scientific">Prauserella marina</name>
    <dbReference type="NCBI Taxonomy" id="530584"/>
    <lineage>
        <taxon>Bacteria</taxon>
        <taxon>Bacillati</taxon>
        <taxon>Actinomycetota</taxon>
        <taxon>Actinomycetes</taxon>
        <taxon>Pseudonocardiales</taxon>
        <taxon>Pseudonocardiaceae</taxon>
        <taxon>Prauserella</taxon>
    </lineage>
</organism>
<dbReference type="Gene3D" id="3.30.450.40">
    <property type="match status" value="1"/>
</dbReference>
<dbReference type="EMBL" id="FMZE01000004">
    <property type="protein sequence ID" value="SDC86924.1"/>
    <property type="molecule type" value="Genomic_DNA"/>
</dbReference>
<proteinExistence type="predicted"/>
<dbReference type="InterPro" id="IPR003018">
    <property type="entry name" value="GAF"/>
</dbReference>
<dbReference type="Pfam" id="PF07228">
    <property type="entry name" value="SpoIIE"/>
    <property type="match status" value="1"/>
</dbReference>
<dbReference type="Proteomes" id="UP000199494">
    <property type="component" value="Unassembled WGS sequence"/>
</dbReference>
<dbReference type="Pfam" id="PF13581">
    <property type="entry name" value="HATPase_c_2"/>
    <property type="match status" value="1"/>
</dbReference>
<dbReference type="PANTHER" id="PTHR43156:SF2">
    <property type="entry name" value="STAGE II SPORULATION PROTEIN E"/>
    <property type="match status" value="1"/>
</dbReference>
<dbReference type="Pfam" id="PF13185">
    <property type="entry name" value="GAF_2"/>
    <property type="match status" value="1"/>
</dbReference>
<dbReference type="SMART" id="SM00331">
    <property type="entry name" value="PP2C_SIG"/>
    <property type="match status" value="1"/>
</dbReference>
<dbReference type="InterPro" id="IPR001932">
    <property type="entry name" value="PPM-type_phosphatase-like_dom"/>
</dbReference>
<protein>
    <submittedName>
        <fullName evidence="3">Serine phosphatase RsbU, regulator of sigma subunit</fullName>
    </submittedName>
</protein>
<evidence type="ECO:0000313" key="3">
    <source>
        <dbReference type="EMBL" id="SDC86924.1"/>
    </source>
</evidence>
<dbReference type="InterPro" id="IPR029016">
    <property type="entry name" value="GAF-like_dom_sf"/>
</dbReference>
<dbReference type="CDD" id="cd16936">
    <property type="entry name" value="HATPase_RsbW-like"/>
    <property type="match status" value="1"/>
</dbReference>
<dbReference type="Gene3D" id="3.30.565.10">
    <property type="entry name" value="Histidine kinase-like ATPase, C-terminal domain"/>
    <property type="match status" value="1"/>
</dbReference>
<feature type="region of interest" description="Disordered" evidence="2">
    <location>
        <begin position="541"/>
        <end position="613"/>
    </location>
</feature>